<organism evidence="1 2">
    <name type="scientific">Capsulimonas corticalis</name>
    <dbReference type="NCBI Taxonomy" id="2219043"/>
    <lineage>
        <taxon>Bacteria</taxon>
        <taxon>Bacillati</taxon>
        <taxon>Armatimonadota</taxon>
        <taxon>Armatimonadia</taxon>
        <taxon>Capsulimonadales</taxon>
        <taxon>Capsulimonadaceae</taxon>
        <taxon>Capsulimonas</taxon>
    </lineage>
</organism>
<reference evidence="1 2" key="1">
    <citation type="journal article" date="2019" name="Int. J. Syst. Evol. Microbiol.">
        <title>Capsulimonas corticalis gen. nov., sp. nov., an aerobic capsulated bacterium, of a novel bacterial order, Capsulimonadales ord. nov., of the class Armatimonadia of the phylum Armatimonadetes.</title>
        <authorList>
            <person name="Li J."/>
            <person name="Kudo C."/>
            <person name="Tonouchi A."/>
        </authorList>
    </citation>
    <scope>NUCLEOTIDE SEQUENCE [LARGE SCALE GENOMIC DNA]</scope>
    <source>
        <strain evidence="1 2">AX-7</strain>
    </source>
</reference>
<gene>
    <name evidence="1" type="ORF">CCAX7_45800</name>
</gene>
<proteinExistence type="predicted"/>
<dbReference type="InterPro" id="IPR027056">
    <property type="entry name" value="Gluconate_2DH_su3"/>
</dbReference>
<dbReference type="OrthoDB" id="8400810at2"/>
<dbReference type="Pfam" id="PF13618">
    <property type="entry name" value="Gluconate_2-dh3"/>
    <property type="match status" value="1"/>
</dbReference>
<evidence type="ECO:0000313" key="2">
    <source>
        <dbReference type="Proteomes" id="UP000287394"/>
    </source>
</evidence>
<dbReference type="KEGG" id="ccot:CCAX7_45800"/>
<dbReference type="AlphaFoldDB" id="A0A402D629"/>
<sequence>MPIPPQAPAGALLSIFGAPGVSALRALVDTLIPPDDYPGGWDCGVGDYLERGFTAQLAPHVPLYLACLAALDAEARGHEDRSFAELGLPERTRLLQLLEKDGGAAEWPIAPVRFIRIAAEHAAEGFYADPANGGNKNEISWKMIGFEVVG</sequence>
<keyword evidence="2" id="KW-1185">Reference proteome</keyword>
<dbReference type="EMBL" id="AP025739">
    <property type="protein sequence ID" value="BDI32529.1"/>
    <property type="molecule type" value="Genomic_DNA"/>
</dbReference>
<evidence type="ECO:0000313" key="1">
    <source>
        <dbReference type="EMBL" id="BDI32529.1"/>
    </source>
</evidence>
<protein>
    <submittedName>
        <fullName evidence="1">Uncharacterized protein</fullName>
    </submittedName>
</protein>
<accession>A0A402D629</accession>
<dbReference type="Proteomes" id="UP000287394">
    <property type="component" value="Chromosome"/>
</dbReference>
<name>A0A402D629_9BACT</name>
<dbReference type="RefSeq" id="WP_119324872.1">
    <property type="nucleotide sequence ID" value="NZ_AP025739.1"/>
</dbReference>